<dbReference type="Proteomes" id="UP000008983">
    <property type="component" value="Unassembled WGS sequence"/>
</dbReference>
<evidence type="ECO:0000313" key="1">
    <source>
        <dbReference type="EMBL" id="EGR32272.1"/>
    </source>
</evidence>
<organism evidence="1 2">
    <name type="scientific">Ichthyophthirius multifiliis</name>
    <name type="common">White spot disease agent</name>
    <name type="synonym">Ich</name>
    <dbReference type="NCBI Taxonomy" id="5932"/>
    <lineage>
        <taxon>Eukaryota</taxon>
        <taxon>Sar</taxon>
        <taxon>Alveolata</taxon>
        <taxon>Ciliophora</taxon>
        <taxon>Intramacronucleata</taxon>
        <taxon>Oligohymenophorea</taxon>
        <taxon>Hymenostomatida</taxon>
        <taxon>Ophryoglenina</taxon>
        <taxon>Ichthyophthirius</taxon>
    </lineage>
</organism>
<accession>G0QR84</accession>
<name>G0QR84_ICHMU</name>
<feature type="non-terminal residue" evidence="1">
    <location>
        <position position="1"/>
    </location>
</feature>
<dbReference type="GeneID" id="14908429"/>
<protein>
    <submittedName>
        <fullName evidence="1">Uncharacterized protein</fullName>
    </submittedName>
</protein>
<dbReference type="InParanoid" id="G0QR84"/>
<dbReference type="STRING" id="857967.G0QR84"/>
<dbReference type="EMBL" id="GL983739">
    <property type="protein sequence ID" value="EGR32272.1"/>
    <property type="molecule type" value="Genomic_DNA"/>
</dbReference>
<reference evidence="1 2" key="1">
    <citation type="submission" date="2011-07" db="EMBL/GenBank/DDBJ databases">
        <authorList>
            <person name="Coyne R."/>
            <person name="Brami D."/>
            <person name="Johnson J."/>
            <person name="Hostetler J."/>
            <person name="Hannick L."/>
            <person name="Clark T."/>
            <person name="Cassidy-Hanley D."/>
            <person name="Inman J."/>
        </authorList>
    </citation>
    <scope>NUCLEOTIDE SEQUENCE [LARGE SCALE GENOMIC DNA]</scope>
    <source>
        <strain evidence="1 2">G5</strain>
    </source>
</reference>
<dbReference type="RefSeq" id="XP_004035758.1">
    <property type="nucleotide sequence ID" value="XM_004035710.1"/>
</dbReference>
<sequence>LQKKYANEKGQNEKKIAFLQQENKTKDSIINVKINEIEYMKPELLAYNQLQYEYNSIQDNLKYLLSEIDRLQEDNTMQSKELEVWRYKYSEFQPLESKIQDLLCKIVLNNCEIEALRSQVNIKGQENQSLRNS</sequence>
<gene>
    <name evidence="1" type="ORF">IMG5_090480</name>
</gene>
<dbReference type="AlphaFoldDB" id="G0QR84"/>
<keyword evidence="2" id="KW-1185">Reference proteome</keyword>
<dbReference type="eggNOG" id="ENOG502RX6U">
    <property type="taxonomic scope" value="Eukaryota"/>
</dbReference>
<evidence type="ECO:0000313" key="2">
    <source>
        <dbReference type="Proteomes" id="UP000008983"/>
    </source>
</evidence>
<proteinExistence type="predicted"/>
<feature type="non-terminal residue" evidence="1">
    <location>
        <position position="133"/>
    </location>
</feature>